<accession>A0A644ZFM6</accession>
<dbReference type="EMBL" id="VSSQ01008722">
    <property type="protein sequence ID" value="MPM39660.1"/>
    <property type="molecule type" value="Genomic_DNA"/>
</dbReference>
<evidence type="ECO:0000313" key="1">
    <source>
        <dbReference type="EMBL" id="MPM39660.1"/>
    </source>
</evidence>
<reference evidence="1" key="1">
    <citation type="submission" date="2019-08" db="EMBL/GenBank/DDBJ databases">
        <authorList>
            <person name="Kucharzyk K."/>
            <person name="Murdoch R.W."/>
            <person name="Higgins S."/>
            <person name="Loffler F."/>
        </authorList>
    </citation>
    <scope>NUCLEOTIDE SEQUENCE</scope>
</reference>
<comment type="caution">
    <text evidence="1">The sequence shown here is derived from an EMBL/GenBank/DDBJ whole genome shotgun (WGS) entry which is preliminary data.</text>
</comment>
<organism evidence="1">
    <name type="scientific">bioreactor metagenome</name>
    <dbReference type="NCBI Taxonomy" id="1076179"/>
    <lineage>
        <taxon>unclassified sequences</taxon>
        <taxon>metagenomes</taxon>
        <taxon>ecological metagenomes</taxon>
    </lineage>
</organism>
<name>A0A644ZFM6_9ZZZZ</name>
<sequence>MAAELAPGIAVGSEGFVAVCTGEVMPGSRVGIYQELVGTPPFLAACIGAEDPLLALGNLDDFLSALLACTFCCFAGCSEQFFLGSAKAAGLDSSLRQGEVGGNMAVGAAEAAHLKDPGFLVLGHRVLLPDAGKPYPCIRVMHRELLYRLVISSSWMGAYRSAPNSFRMRVGI</sequence>
<proteinExistence type="predicted"/>
<dbReference type="AlphaFoldDB" id="A0A644ZFM6"/>
<protein>
    <submittedName>
        <fullName evidence="1">Uncharacterized protein</fullName>
    </submittedName>
</protein>
<gene>
    <name evidence="1" type="ORF">SDC9_86294</name>
</gene>